<gene>
    <name evidence="1" type="ORF">EYC80_006574</name>
</gene>
<accession>A0A5N6JSC2</accession>
<dbReference type="Proteomes" id="UP000326757">
    <property type="component" value="Unassembled WGS sequence"/>
</dbReference>
<evidence type="ECO:0000313" key="1">
    <source>
        <dbReference type="EMBL" id="KAB8291779.1"/>
    </source>
</evidence>
<evidence type="ECO:0000313" key="2">
    <source>
        <dbReference type="Proteomes" id="UP000326757"/>
    </source>
</evidence>
<name>A0A5N6JSC2_MONLA</name>
<sequence>MMETKLPNRQKEYHCEFHQVCQFIQEHPTDQPVYKETIYNKPTFFLLYETTSKVLDAGLKDDLAFNNEADT</sequence>
<keyword evidence="2" id="KW-1185">Reference proteome</keyword>
<organism evidence="1 2">
    <name type="scientific">Monilinia laxa</name>
    <name type="common">Brown rot fungus</name>
    <name type="synonym">Sclerotinia laxa</name>
    <dbReference type="NCBI Taxonomy" id="61186"/>
    <lineage>
        <taxon>Eukaryota</taxon>
        <taxon>Fungi</taxon>
        <taxon>Dikarya</taxon>
        <taxon>Ascomycota</taxon>
        <taxon>Pezizomycotina</taxon>
        <taxon>Leotiomycetes</taxon>
        <taxon>Helotiales</taxon>
        <taxon>Sclerotiniaceae</taxon>
        <taxon>Monilinia</taxon>
    </lineage>
</organism>
<dbReference type="EMBL" id="VIGI01000014">
    <property type="protein sequence ID" value="KAB8291779.1"/>
    <property type="molecule type" value="Genomic_DNA"/>
</dbReference>
<dbReference type="AlphaFoldDB" id="A0A5N6JSC2"/>
<protein>
    <submittedName>
        <fullName evidence="1">Uncharacterized protein</fullName>
    </submittedName>
</protein>
<proteinExistence type="predicted"/>
<reference evidence="1 2" key="1">
    <citation type="submission" date="2019-06" db="EMBL/GenBank/DDBJ databases">
        <title>Genome Sequence of the Brown Rot Fungal Pathogen Monilinia laxa.</title>
        <authorList>
            <person name="De Miccolis Angelini R.M."/>
            <person name="Landi L."/>
            <person name="Abate D."/>
            <person name="Pollastro S."/>
            <person name="Romanazzi G."/>
            <person name="Faretra F."/>
        </authorList>
    </citation>
    <scope>NUCLEOTIDE SEQUENCE [LARGE SCALE GENOMIC DNA]</scope>
    <source>
        <strain evidence="1 2">Mlax316</strain>
    </source>
</reference>
<comment type="caution">
    <text evidence="1">The sequence shown here is derived from an EMBL/GenBank/DDBJ whole genome shotgun (WGS) entry which is preliminary data.</text>
</comment>